<organism evidence="12 13">
    <name type="scientific">Serendipita indica (strain DSM 11827)</name>
    <name type="common">Root endophyte fungus</name>
    <name type="synonym">Piriformospora indica</name>
    <dbReference type="NCBI Taxonomy" id="1109443"/>
    <lineage>
        <taxon>Eukaryota</taxon>
        <taxon>Fungi</taxon>
        <taxon>Dikarya</taxon>
        <taxon>Basidiomycota</taxon>
        <taxon>Agaricomycotina</taxon>
        <taxon>Agaricomycetes</taxon>
        <taxon>Sebacinales</taxon>
        <taxon>Serendipitaceae</taxon>
        <taxon>Serendipita</taxon>
    </lineage>
</organism>
<dbReference type="PANTHER" id="PTHR11774">
    <property type="entry name" value="GERANYLGERANYL TRANSFERASE TYPE BETA SUBUNIT"/>
    <property type="match status" value="1"/>
</dbReference>
<dbReference type="OMA" id="LWINARS"/>
<keyword evidence="4 9" id="KW-0637">Prenyltransferase</keyword>
<evidence type="ECO:0000256" key="7">
    <source>
        <dbReference type="ARBA" id="ARBA00022737"/>
    </source>
</evidence>
<dbReference type="PANTHER" id="PTHR11774:SF6">
    <property type="entry name" value="PROTEIN FARNESYLTRANSFERASE SUBUNIT BETA"/>
    <property type="match status" value="1"/>
</dbReference>
<dbReference type="STRING" id="1109443.G4T4W5"/>
<dbReference type="AlphaFoldDB" id="G4T4W5"/>
<comment type="cofactor">
    <cofactor evidence="9">
        <name>Zn(2+)</name>
        <dbReference type="ChEBI" id="CHEBI:29105"/>
    </cofactor>
    <text evidence="9">Binds 1 zinc ion per subunit.</text>
</comment>
<dbReference type="EMBL" id="CAFZ01000001">
    <property type="protein sequence ID" value="CCA66380.1"/>
    <property type="molecule type" value="Genomic_DNA"/>
</dbReference>
<dbReference type="Proteomes" id="UP000007148">
    <property type="component" value="Unassembled WGS sequence"/>
</dbReference>
<dbReference type="CDD" id="cd02893">
    <property type="entry name" value="FTase"/>
    <property type="match status" value="1"/>
</dbReference>
<dbReference type="InterPro" id="IPR026872">
    <property type="entry name" value="FTB"/>
</dbReference>
<evidence type="ECO:0000259" key="11">
    <source>
        <dbReference type="Pfam" id="PF00432"/>
    </source>
</evidence>
<gene>
    <name evidence="12" type="ORF">PIIN_00066</name>
</gene>
<dbReference type="InterPro" id="IPR045089">
    <property type="entry name" value="PGGT1B-like"/>
</dbReference>
<comment type="catalytic activity">
    <reaction evidence="9">
        <text>L-cysteinyl-[protein] + (2E,6E)-farnesyl diphosphate = S-(2E,6E)-farnesyl-L-cysteinyl-[protein] + diphosphate</text>
        <dbReference type="Rhea" id="RHEA:13345"/>
        <dbReference type="Rhea" id="RHEA-COMP:10131"/>
        <dbReference type="Rhea" id="RHEA-COMP:11535"/>
        <dbReference type="ChEBI" id="CHEBI:29950"/>
        <dbReference type="ChEBI" id="CHEBI:33019"/>
        <dbReference type="ChEBI" id="CHEBI:86019"/>
        <dbReference type="ChEBI" id="CHEBI:175763"/>
    </reaction>
</comment>
<dbReference type="GO" id="GO:0005965">
    <property type="term" value="C:protein farnesyltransferase complex"/>
    <property type="evidence" value="ECO:0007669"/>
    <property type="project" value="UniProtKB-UniRule"/>
</dbReference>
<reference evidence="12 13" key="1">
    <citation type="journal article" date="2011" name="PLoS Pathog.">
        <title>Endophytic Life Strategies Decoded by Genome and Transcriptome Analyses of the Mutualistic Root Symbiont Piriformospora indica.</title>
        <authorList>
            <person name="Zuccaro A."/>
            <person name="Lahrmann U."/>
            <person name="Guldener U."/>
            <person name="Langen G."/>
            <person name="Pfiffi S."/>
            <person name="Biedenkopf D."/>
            <person name="Wong P."/>
            <person name="Samans B."/>
            <person name="Grimm C."/>
            <person name="Basiewicz M."/>
            <person name="Murat C."/>
            <person name="Martin F."/>
            <person name="Kogel K.H."/>
        </authorList>
    </citation>
    <scope>NUCLEOTIDE SEQUENCE [LARGE SCALE GENOMIC DNA]</scope>
    <source>
        <strain evidence="12 13">DSM 11827</strain>
    </source>
</reference>
<dbReference type="InterPro" id="IPR008930">
    <property type="entry name" value="Terpenoid_cyclase/PrenylTrfase"/>
</dbReference>
<dbReference type="InParanoid" id="G4T4W5"/>
<evidence type="ECO:0000256" key="5">
    <source>
        <dbReference type="ARBA" id="ARBA00022679"/>
    </source>
</evidence>
<evidence type="ECO:0000313" key="13">
    <source>
        <dbReference type="Proteomes" id="UP000007148"/>
    </source>
</evidence>
<feature type="domain" description="Prenyltransferase alpha-alpha toroid" evidence="11">
    <location>
        <begin position="44"/>
        <end position="461"/>
    </location>
</feature>
<feature type="region of interest" description="Disordered" evidence="10">
    <location>
        <begin position="406"/>
        <end position="425"/>
    </location>
</feature>
<protein>
    <recommendedName>
        <fullName evidence="3 9">Protein farnesyltransferase subunit beta</fullName>
        <shortName evidence="9">FTase-beta</shortName>
        <ecNumber evidence="2 9">2.5.1.58</ecNumber>
    </recommendedName>
</protein>
<comment type="function">
    <text evidence="9">Catalyzes the transfer of a farnesyl moiety from farnesyl diphosphate to a cysteine at the fourth position from the C-terminus of several proteins. The beta subunit is responsible for peptide-binding.</text>
</comment>
<sequence>MIPFRVIPQHDGPDGCPTATSFIQEKTEKELKEAYDSVPKPLILQRMRHFQWLKVLLFQGLPARYKSQDASQPWLMFWIINSFQLMGVQLDVATKQRAIDTLMQCQSPDGGFGGGPKQAPGLLPTYAAVSTLACVGHPGPGGGWDQIDRQKMYAWFMSLKQPDGSFLVSRNAEIDVRAIYSLLVTATLLDMMTPELVAGTASFIASTQTYEGGFASTSAPYYISVDTLMDEPRPALGEAHGGYAGCAIASWVLLKPFMTEEESKKLNVDKFLRWLVWMQGEQADYGGFRGRSNKLVDNCYSWWCGESLAIVESILDLQEETGHEDEFIEDEGDDEWVDTDWWLYNNKALQEYILGLGQDNAGGLRDKPSKRADVYHTFYSLAGFSTAQHRVYQSKSLQGSLRNKWKPSEAFTPSTAKGEDDRRQATRKELWINARSWKEDESSHRYVGSPNNRVNAIHPVFTLLISQASNIMDHFYGQTSPPKS</sequence>
<dbReference type="EC" id="2.5.1.58" evidence="2 9"/>
<name>G4T4W5_SERID</name>
<dbReference type="eggNOG" id="KOG0365">
    <property type="taxonomic scope" value="Eukaryota"/>
</dbReference>
<evidence type="ECO:0000256" key="4">
    <source>
        <dbReference type="ARBA" id="ARBA00022602"/>
    </source>
</evidence>
<comment type="similarity">
    <text evidence="1 9">Belongs to the protein prenyltransferase subunit beta family.</text>
</comment>
<evidence type="ECO:0000256" key="10">
    <source>
        <dbReference type="SAM" id="MobiDB-lite"/>
    </source>
</evidence>
<comment type="caution">
    <text evidence="12">The sequence shown here is derived from an EMBL/GenBank/DDBJ whole genome shotgun (WGS) entry which is preliminary data.</text>
</comment>
<evidence type="ECO:0000256" key="6">
    <source>
        <dbReference type="ARBA" id="ARBA00022723"/>
    </source>
</evidence>
<accession>G4T4W5</accession>
<dbReference type="InterPro" id="IPR001330">
    <property type="entry name" value="Prenyltrans"/>
</dbReference>
<dbReference type="FunCoup" id="G4T4W5">
    <property type="interactions" value="198"/>
</dbReference>
<keyword evidence="7" id="KW-0677">Repeat</keyword>
<evidence type="ECO:0000256" key="1">
    <source>
        <dbReference type="ARBA" id="ARBA00010497"/>
    </source>
</evidence>
<keyword evidence="5 9" id="KW-0808">Transferase</keyword>
<dbReference type="GO" id="GO:0008270">
    <property type="term" value="F:zinc ion binding"/>
    <property type="evidence" value="ECO:0007669"/>
    <property type="project" value="UniProtKB-UniRule"/>
</dbReference>
<dbReference type="Pfam" id="PF00432">
    <property type="entry name" value="Prenyltrans"/>
    <property type="match status" value="1"/>
</dbReference>
<evidence type="ECO:0000256" key="8">
    <source>
        <dbReference type="ARBA" id="ARBA00022833"/>
    </source>
</evidence>
<evidence type="ECO:0000256" key="2">
    <source>
        <dbReference type="ARBA" id="ARBA00012702"/>
    </source>
</evidence>
<evidence type="ECO:0000313" key="12">
    <source>
        <dbReference type="EMBL" id="CCA66380.1"/>
    </source>
</evidence>
<dbReference type="OrthoDB" id="10261146at2759"/>
<evidence type="ECO:0000256" key="9">
    <source>
        <dbReference type="RuleBase" id="RU365056"/>
    </source>
</evidence>
<dbReference type="HOGENOM" id="CLU_028946_0_0_1"/>
<keyword evidence="13" id="KW-1185">Reference proteome</keyword>
<dbReference type="GO" id="GO:0004660">
    <property type="term" value="F:protein farnesyltransferase activity"/>
    <property type="evidence" value="ECO:0007669"/>
    <property type="project" value="UniProtKB-UniRule"/>
</dbReference>
<evidence type="ECO:0000256" key="3">
    <source>
        <dbReference type="ARBA" id="ARBA00015798"/>
    </source>
</evidence>
<comment type="subunit">
    <text evidence="9">Heterodimer of an alpha and a beta subunit.</text>
</comment>
<dbReference type="GO" id="GO:0097354">
    <property type="term" value="P:prenylation"/>
    <property type="evidence" value="ECO:0007669"/>
    <property type="project" value="UniProtKB-UniRule"/>
</dbReference>
<keyword evidence="8 9" id="KW-0862">Zinc</keyword>
<dbReference type="Gene3D" id="1.50.10.20">
    <property type="match status" value="1"/>
</dbReference>
<keyword evidence="6 9" id="KW-0479">Metal-binding</keyword>
<proteinExistence type="inferred from homology"/>
<dbReference type="SUPFAM" id="SSF48239">
    <property type="entry name" value="Terpenoid cyclases/Protein prenyltransferases"/>
    <property type="match status" value="1"/>
</dbReference>